<evidence type="ECO:0000313" key="3">
    <source>
        <dbReference type="Proteomes" id="UP000277580"/>
    </source>
</evidence>
<keyword evidence="3" id="KW-1185">Reference proteome</keyword>
<proteinExistence type="predicted"/>
<gene>
    <name evidence="2" type="ORF">P167DRAFT_601375</name>
</gene>
<accession>A0A3N4LHX6</accession>
<protein>
    <submittedName>
        <fullName evidence="2">Uncharacterized protein</fullName>
    </submittedName>
</protein>
<feature type="region of interest" description="Disordered" evidence="1">
    <location>
        <begin position="1"/>
        <end position="37"/>
    </location>
</feature>
<feature type="compositionally biased region" description="Pro residues" evidence="1">
    <location>
        <begin position="247"/>
        <end position="265"/>
    </location>
</feature>
<feature type="compositionally biased region" description="Gly residues" evidence="1">
    <location>
        <begin position="169"/>
        <end position="182"/>
    </location>
</feature>
<feature type="non-terminal residue" evidence="2">
    <location>
        <position position="342"/>
    </location>
</feature>
<feature type="compositionally biased region" description="Low complexity" evidence="1">
    <location>
        <begin position="20"/>
        <end position="31"/>
    </location>
</feature>
<reference evidence="2 3" key="1">
    <citation type="journal article" date="2018" name="Nat. Ecol. Evol.">
        <title>Pezizomycetes genomes reveal the molecular basis of ectomycorrhizal truffle lifestyle.</title>
        <authorList>
            <person name="Murat C."/>
            <person name="Payen T."/>
            <person name="Noel B."/>
            <person name="Kuo A."/>
            <person name="Morin E."/>
            <person name="Chen J."/>
            <person name="Kohler A."/>
            <person name="Krizsan K."/>
            <person name="Balestrini R."/>
            <person name="Da Silva C."/>
            <person name="Montanini B."/>
            <person name="Hainaut M."/>
            <person name="Levati E."/>
            <person name="Barry K.W."/>
            <person name="Belfiori B."/>
            <person name="Cichocki N."/>
            <person name="Clum A."/>
            <person name="Dockter R.B."/>
            <person name="Fauchery L."/>
            <person name="Guy J."/>
            <person name="Iotti M."/>
            <person name="Le Tacon F."/>
            <person name="Lindquist E.A."/>
            <person name="Lipzen A."/>
            <person name="Malagnac F."/>
            <person name="Mello A."/>
            <person name="Molinier V."/>
            <person name="Miyauchi S."/>
            <person name="Poulain J."/>
            <person name="Riccioni C."/>
            <person name="Rubini A."/>
            <person name="Sitrit Y."/>
            <person name="Splivallo R."/>
            <person name="Traeger S."/>
            <person name="Wang M."/>
            <person name="Zifcakova L."/>
            <person name="Wipf D."/>
            <person name="Zambonelli A."/>
            <person name="Paolocci F."/>
            <person name="Nowrousian M."/>
            <person name="Ottonello S."/>
            <person name="Baldrian P."/>
            <person name="Spatafora J.W."/>
            <person name="Henrissat B."/>
            <person name="Nagy L.G."/>
            <person name="Aury J.M."/>
            <person name="Wincker P."/>
            <person name="Grigoriev I.V."/>
            <person name="Bonfante P."/>
            <person name="Martin F.M."/>
        </authorList>
    </citation>
    <scope>NUCLEOTIDE SEQUENCE [LARGE SCALE GENOMIC DNA]</scope>
    <source>
        <strain evidence="2 3">CCBAS932</strain>
    </source>
</reference>
<organism evidence="2 3">
    <name type="scientific">Morchella conica CCBAS932</name>
    <dbReference type="NCBI Taxonomy" id="1392247"/>
    <lineage>
        <taxon>Eukaryota</taxon>
        <taxon>Fungi</taxon>
        <taxon>Dikarya</taxon>
        <taxon>Ascomycota</taxon>
        <taxon>Pezizomycotina</taxon>
        <taxon>Pezizomycetes</taxon>
        <taxon>Pezizales</taxon>
        <taxon>Morchellaceae</taxon>
        <taxon>Morchella</taxon>
    </lineage>
</organism>
<evidence type="ECO:0000313" key="2">
    <source>
        <dbReference type="EMBL" id="RPB17555.1"/>
    </source>
</evidence>
<dbReference type="OrthoDB" id="10538594at2759"/>
<feature type="region of interest" description="Disordered" evidence="1">
    <location>
        <begin position="169"/>
        <end position="265"/>
    </location>
</feature>
<dbReference type="AlphaFoldDB" id="A0A3N4LHX6"/>
<dbReference type="InParanoid" id="A0A3N4LHX6"/>
<name>A0A3N4LHX6_9PEZI</name>
<feature type="compositionally biased region" description="Polar residues" evidence="1">
    <location>
        <begin position="199"/>
        <end position="210"/>
    </location>
</feature>
<feature type="compositionally biased region" description="Low complexity" evidence="1">
    <location>
        <begin position="229"/>
        <end position="246"/>
    </location>
</feature>
<sequence length="342" mass="35120">MPPKTPSPTTTPSPTPASTPTPAATPLTKPAHSTSNSPVLRSIQSHLNLTHNDALFTALRATAHTLLTDAGILLASANDQAVQIRKRQVAHELEKLHPEVFAAGTAAGTGMGTGAGGERTYEMRKNTSYALLTLTMDVAKRRMKRRRGAGAGAVTVTAEEAMSAAAVGRGAGAGGGGGGGAAGRRNTPSPSPPPPLQMAVTSQLQMQTPLTPLAVGDTPPPTALPTPPTSSSAASSQLPTSTSTSTPTPPAPQTGPTPPTILIPLPHPLTPRDCCRVQLCDLTDSTSTNPTLRRLHECLREDGLSWECGEYVILDSDGVAVRNDRGLRCALGVMAARGLGVG</sequence>
<feature type="compositionally biased region" description="Pro residues" evidence="1">
    <location>
        <begin position="1"/>
        <end position="19"/>
    </location>
</feature>
<dbReference type="EMBL" id="ML119105">
    <property type="protein sequence ID" value="RPB17555.1"/>
    <property type="molecule type" value="Genomic_DNA"/>
</dbReference>
<feature type="compositionally biased region" description="Pro residues" evidence="1">
    <location>
        <begin position="218"/>
        <end position="228"/>
    </location>
</feature>
<evidence type="ECO:0000256" key="1">
    <source>
        <dbReference type="SAM" id="MobiDB-lite"/>
    </source>
</evidence>
<dbReference type="Proteomes" id="UP000277580">
    <property type="component" value="Unassembled WGS sequence"/>
</dbReference>